<evidence type="ECO:0000256" key="1">
    <source>
        <dbReference type="ARBA" id="ARBA00004477"/>
    </source>
</evidence>
<keyword evidence="6" id="KW-0256">Endoplasmic reticulum</keyword>
<dbReference type="InterPro" id="IPR005578">
    <property type="entry name" value="Yif1_fam"/>
</dbReference>
<proteinExistence type="inferred from homology"/>
<feature type="transmembrane region" description="Helical" evidence="12">
    <location>
        <begin position="488"/>
        <end position="507"/>
    </location>
</feature>
<sequence>MQPVRAARPARPPPPLQHPIPTHPRFQVPESPTGNDFSNDSSNPYAPSQNASQYKPSSNAAVSQGQNLATGTSHARPPKKRETYTRISSPRNTGTPVNSSSTPYGAQSQTHTHRPNPTRASTQNHATPTHRGPANPYAPPVRSNSAASVVPNMNMYQSATTPMFEDNNAQNPYVNASPYNASTPSSDPYARNQDPWATHGVNPDSQQSTPQAMPNFSSLGGGVMNDATTQMGMQFGRHVAQVGGEYVQRNFRAWLPLPMVKHYFNVSNSYVLHKLRIIVFPWRHKPWSRRLRYTTPYGGTGIMSPGPSPSPTPYAGMSTPDRPLSAHGAHFANPGEPVSFCPPREDVNSPDMYIPFMAFVTYTIATSVIYGLRGRFHPENLGYTASRALAIVFIEFSAVKLGCYLLNIQGDHTVFDLVAYSGYKFVGTLLVLAVGMLPLGRWAYWLTFFYVFAANAFFLLRSLRYVVLPDPSSPSSVTVTQTQRATRIQFLFAIAMSQIVFGWLLVIGV</sequence>
<feature type="compositionally biased region" description="Pro residues" evidence="11">
    <location>
        <begin position="10"/>
        <end position="22"/>
    </location>
</feature>
<feature type="region of interest" description="Disordered" evidence="11">
    <location>
        <begin position="180"/>
        <end position="210"/>
    </location>
</feature>
<keyword evidence="8 12" id="KW-1133">Transmembrane helix</keyword>
<evidence type="ECO:0000256" key="10">
    <source>
        <dbReference type="ARBA" id="ARBA00023136"/>
    </source>
</evidence>
<dbReference type="AlphaFoldDB" id="A0AAF0F276"/>
<dbReference type="PANTHER" id="PTHR14083">
    <property type="entry name" value="YIP1 INTERACTING FACTOR HOMOLOG YIF1 PROTEIN"/>
    <property type="match status" value="1"/>
</dbReference>
<dbReference type="PANTHER" id="PTHR14083:SF0">
    <property type="entry name" value="YIP1D-INTERACTING FACTOR 1, ISOFORM C"/>
    <property type="match status" value="1"/>
</dbReference>
<evidence type="ECO:0000256" key="9">
    <source>
        <dbReference type="ARBA" id="ARBA00023034"/>
    </source>
</evidence>
<evidence type="ECO:0000256" key="12">
    <source>
        <dbReference type="SAM" id="Phobius"/>
    </source>
</evidence>
<evidence type="ECO:0000256" key="3">
    <source>
        <dbReference type="ARBA" id="ARBA00009727"/>
    </source>
</evidence>
<feature type="compositionally biased region" description="Polar residues" evidence="11">
    <location>
        <begin position="85"/>
        <end position="110"/>
    </location>
</feature>
<feature type="compositionally biased region" description="Polar residues" evidence="11">
    <location>
        <begin position="30"/>
        <end position="73"/>
    </location>
</feature>
<keyword evidence="14" id="KW-1185">Reference proteome</keyword>
<evidence type="ECO:0000256" key="7">
    <source>
        <dbReference type="ARBA" id="ARBA00022927"/>
    </source>
</evidence>
<evidence type="ECO:0000256" key="4">
    <source>
        <dbReference type="ARBA" id="ARBA00022448"/>
    </source>
</evidence>
<dbReference type="Proteomes" id="UP001214628">
    <property type="component" value="Chromosome 1"/>
</dbReference>
<comment type="similarity">
    <text evidence="3">Belongs to the YIF1 family.</text>
</comment>
<feature type="region of interest" description="Disordered" evidence="11">
    <location>
        <begin position="1"/>
        <end position="145"/>
    </location>
</feature>
<keyword evidence="5 12" id="KW-0812">Transmembrane</keyword>
<evidence type="ECO:0000313" key="13">
    <source>
        <dbReference type="EMBL" id="WFD41470.1"/>
    </source>
</evidence>
<evidence type="ECO:0000256" key="2">
    <source>
        <dbReference type="ARBA" id="ARBA00004653"/>
    </source>
</evidence>
<dbReference type="EMBL" id="CP118375">
    <property type="protein sequence ID" value="WFD41470.1"/>
    <property type="molecule type" value="Genomic_DNA"/>
</dbReference>
<evidence type="ECO:0000313" key="14">
    <source>
        <dbReference type="Proteomes" id="UP001214628"/>
    </source>
</evidence>
<dbReference type="GO" id="GO:0006888">
    <property type="term" value="P:endoplasmic reticulum to Golgi vesicle-mediated transport"/>
    <property type="evidence" value="ECO:0007669"/>
    <property type="project" value="InterPro"/>
</dbReference>
<evidence type="ECO:0000256" key="11">
    <source>
        <dbReference type="SAM" id="MobiDB-lite"/>
    </source>
</evidence>
<protein>
    <submittedName>
        <fullName evidence="13">Protein transport protein yif1</fullName>
    </submittedName>
</protein>
<dbReference type="GO" id="GO:0005789">
    <property type="term" value="C:endoplasmic reticulum membrane"/>
    <property type="evidence" value="ECO:0007669"/>
    <property type="project" value="UniProtKB-SubCell"/>
</dbReference>
<keyword evidence="4" id="KW-0813">Transport</keyword>
<reference evidence="13" key="1">
    <citation type="submission" date="2023-02" db="EMBL/GenBank/DDBJ databases">
        <title>Mating type loci evolution in Malassezia.</title>
        <authorList>
            <person name="Coelho M.A."/>
        </authorList>
    </citation>
    <scope>NUCLEOTIDE SEQUENCE</scope>
    <source>
        <strain evidence="13">CBS 14136</strain>
    </source>
</reference>
<dbReference type="GO" id="GO:0015031">
    <property type="term" value="P:protein transport"/>
    <property type="evidence" value="ECO:0007669"/>
    <property type="project" value="UniProtKB-KW"/>
</dbReference>
<evidence type="ECO:0000256" key="6">
    <source>
        <dbReference type="ARBA" id="ARBA00022824"/>
    </source>
</evidence>
<gene>
    <name evidence="13" type="primary">hrf1</name>
    <name evidence="13" type="ORF">MPSI1_000098</name>
</gene>
<dbReference type="Pfam" id="PF03878">
    <property type="entry name" value="YIF1"/>
    <property type="match status" value="1"/>
</dbReference>
<feature type="compositionally biased region" description="Polar residues" evidence="11">
    <location>
        <begin position="118"/>
        <end position="127"/>
    </location>
</feature>
<comment type="subcellular location">
    <subcellularLocation>
        <location evidence="1">Endoplasmic reticulum membrane</location>
        <topology evidence="1">Multi-pass membrane protein</topology>
    </subcellularLocation>
    <subcellularLocation>
        <location evidence="2">Golgi apparatus membrane</location>
        <topology evidence="2">Multi-pass membrane protein</topology>
    </subcellularLocation>
</comment>
<keyword evidence="10 12" id="KW-0472">Membrane</keyword>
<name>A0AAF0F276_9BASI</name>
<evidence type="ECO:0000256" key="8">
    <source>
        <dbReference type="ARBA" id="ARBA00022989"/>
    </source>
</evidence>
<organism evidence="13 14">
    <name type="scientific">Malassezia psittaci</name>
    <dbReference type="NCBI Taxonomy" id="1821823"/>
    <lineage>
        <taxon>Eukaryota</taxon>
        <taxon>Fungi</taxon>
        <taxon>Dikarya</taxon>
        <taxon>Basidiomycota</taxon>
        <taxon>Ustilaginomycotina</taxon>
        <taxon>Malasseziomycetes</taxon>
        <taxon>Malasseziales</taxon>
        <taxon>Malasseziaceae</taxon>
        <taxon>Malassezia</taxon>
    </lineage>
</organism>
<dbReference type="GO" id="GO:0000139">
    <property type="term" value="C:Golgi membrane"/>
    <property type="evidence" value="ECO:0007669"/>
    <property type="project" value="UniProtKB-SubCell"/>
</dbReference>
<feature type="transmembrane region" description="Helical" evidence="12">
    <location>
        <begin position="352"/>
        <end position="372"/>
    </location>
</feature>
<keyword evidence="7" id="KW-0653">Protein transport</keyword>
<feature type="transmembrane region" description="Helical" evidence="12">
    <location>
        <begin position="446"/>
        <end position="468"/>
    </location>
</feature>
<evidence type="ECO:0000256" key="5">
    <source>
        <dbReference type="ARBA" id="ARBA00022692"/>
    </source>
</evidence>
<accession>A0AAF0F276</accession>
<keyword evidence="9" id="KW-0333">Golgi apparatus</keyword>
<feature type="transmembrane region" description="Helical" evidence="12">
    <location>
        <begin position="384"/>
        <end position="408"/>
    </location>
</feature>
<dbReference type="GO" id="GO:0030134">
    <property type="term" value="C:COPII-coated ER to Golgi transport vesicle"/>
    <property type="evidence" value="ECO:0007669"/>
    <property type="project" value="TreeGrafter"/>
</dbReference>
<dbReference type="GO" id="GO:0005793">
    <property type="term" value="C:endoplasmic reticulum-Golgi intermediate compartment"/>
    <property type="evidence" value="ECO:0007669"/>
    <property type="project" value="TreeGrafter"/>
</dbReference>
<feature type="transmembrane region" description="Helical" evidence="12">
    <location>
        <begin position="420"/>
        <end position="439"/>
    </location>
</feature>